<evidence type="ECO:0000256" key="1">
    <source>
        <dbReference type="SAM" id="Phobius"/>
    </source>
</evidence>
<protein>
    <submittedName>
        <fullName evidence="2">Uncharacterized protein</fullName>
    </submittedName>
</protein>
<accession>A0A814QR39</accession>
<reference evidence="2" key="1">
    <citation type="submission" date="2021-02" db="EMBL/GenBank/DDBJ databases">
        <authorList>
            <person name="Nowell W R."/>
        </authorList>
    </citation>
    <scope>NUCLEOTIDE SEQUENCE</scope>
</reference>
<organism evidence="2 4">
    <name type="scientific">Didymodactylos carnosus</name>
    <dbReference type="NCBI Taxonomy" id="1234261"/>
    <lineage>
        <taxon>Eukaryota</taxon>
        <taxon>Metazoa</taxon>
        <taxon>Spiralia</taxon>
        <taxon>Gnathifera</taxon>
        <taxon>Rotifera</taxon>
        <taxon>Eurotatoria</taxon>
        <taxon>Bdelloidea</taxon>
        <taxon>Philodinida</taxon>
        <taxon>Philodinidae</taxon>
        <taxon>Didymodactylos</taxon>
    </lineage>
</organism>
<keyword evidence="1" id="KW-1133">Transmembrane helix</keyword>
<feature type="transmembrane region" description="Helical" evidence="1">
    <location>
        <begin position="83"/>
        <end position="107"/>
    </location>
</feature>
<sequence length="270" mass="29698">MDDGYLQNQWAQASGNTNLVPLNHLRNSYPIDINPNRQSIYSSRVSMMQPQFGRVNPNAWLPTNIMIDAAPAKGSTYTQTKKLCILGSAIGLLVAIAALGPVLVWSLTKSSNGVLEKSYCSKATRMQQQQQCTVYYVLADSTRNIGSPISLNTYGDTTCYNFVTNWYRIMGNAGTMLATNPTVAYQCGAQYPGYYQGSHPTIAGQTTTGSVCFATGTSCWYPTTISVTLCNGYYLQRVICRKVVFSDDPRERALNINEPTDAIVARAFVR</sequence>
<dbReference type="EMBL" id="CAJOBC010006090">
    <property type="protein sequence ID" value="CAF3886655.1"/>
    <property type="molecule type" value="Genomic_DNA"/>
</dbReference>
<dbReference type="OrthoDB" id="10043005at2759"/>
<evidence type="ECO:0000313" key="3">
    <source>
        <dbReference type="EMBL" id="CAF3886655.1"/>
    </source>
</evidence>
<comment type="caution">
    <text evidence="2">The sequence shown here is derived from an EMBL/GenBank/DDBJ whole genome shotgun (WGS) entry which is preliminary data.</text>
</comment>
<keyword evidence="1" id="KW-0812">Transmembrane</keyword>
<evidence type="ECO:0000313" key="4">
    <source>
        <dbReference type="Proteomes" id="UP000663829"/>
    </source>
</evidence>
<dbReference type="Proteomes" id="UP000663829">
    <property type="component" value="Unassembled WGS sequence"/>
</dbReference>
<dbReference type="AlphaFoldDB" id="A0A814QR39"/>
<dbReference type="Proteomes" id="UP000681722">
    <property type="component" value="Unassembled WGS sequence"/>
</dbReference>
<keyword evidence="1" id="KW-0472">Membrane</keyword>
<gene>
    <name evidence="2" type="ORF">GPM918_LOCUS19794</name>
    <name evidence="3" type="ORF">SRO942_LOCUS19791</name>
</gene>
<name>A0A814QR39_9BILA</name>
<proteinExistence type="predicted"/>
<evidence type="ECO:0000313" key="2">
    <source>
        <dbReference type="EMBL" id="CAF1123144.1"/>
    </source>
</evidence>
<dbReference type="EMBL" id="CAJNOQ010006090">
    <property type="protein sequence ID" value="CAF1123144.1"/>
    <property type="molecule type" value="Genomic_DNA"/>
</dbReference>
<keyword evidence="4" id="KW-1185">Reference proteome</keyword>